<reference evidence="1 2" key="1">
    <citation type="submission" date="2007-07" db="EMBL/GenBank/DDBJ databases">
        <title>Complete sequence of plasmid pXAUT01 of Xanthobacter autotrophicus Py2.</title>
        <authorList>
            <consortium name="US DOE Joint Genome Institute"/>
            <person name="Copeland A."/>
            <person name="Lucas S."/>
            <person name="Lapidus A."/>
            <person name="Barry K."/>
            <person name="Glavina del Rio T."/>
            <person name="Hammon N."/>
            <person name="Israni S."/>
            <person name="Dalin E."/>
            <person name="Tice H."/>
            <person name="Pitluck S."/>
            <person name="Sims D."/>
            <person name="Brettin T."/>
            <person name="Bruce D."/>
            <person name="Detter J.C."/>
            <person name="Han C."/>
            <person name="Tapia R."/>
            <person name="Brainard J."/>
            <person name="Schmutz J."/>
            <person name="Larimer F."/>
            <person name="Land M."/>
            <person name="Hauser L."/>
            <person name="Kyrpides N."/>
            <person name="Kim E."/>
            <person name="Ensigns S.A."/>
            <person name="Richardson P."/>
        </authorList>
    </citation>
    <scope>NUCLEOTIDE SEQUENCE [LARGE SCALE GENOMIC DNA]</scope>
    <source>
        <strain evidence="2">ATCC BAA-1158 / Py2</strain>
        <plasmid evidence="2">Plasmid pXAUT01</plasmid>
    </source>
</reference>
<dbReference type="Proteomes" id="UP000002417">
    <property type="component" value="Plasmid pXAUT01"/>
</dbReference>
<keyword evidence="2" id="KW-1185">Reference proteome</keyword>
<organism evidence="1 2">
    <name type="scientific">Xanthobacter autotrophicus (strain ATCC BAA-1158 / Py2)</name>
    <dbReference type="NCBI Taxonomy" id="78245"/>
    <lineage>
        <taxon>Bacteria</taxon>
        <taxon>Pseudomonadati</taxon>
        <taxon>Pseudomonadota</taxon>
        <taxon>Alphaproteobacteria</taxon>
        <taxon>Hyphomicrobiales</taxon>
        <taxon>Xanthobacteraceae</taxon>
        <taxon>Xanthobacter</taxon>
    </lineage>
</organism>
<dbReference type="Pfam" id="PF03060">
    <property type="entry name" value="NMO"/>
    <property type="match status" value="2"/>
</dbReference>
<dbReference type="GO" id="GO:0051213">
    <property type="term" value="F:dioxygenase activity"/>
    <property type="evidence" value="ECO:0007669"/>
    <property type="project" value="UniProtKB-KW"/>
</dbReference>
<sequence length="157" mass="16148">MQTKITKLFEITHPVVLAPMGGVASGALAAAVARAGGLGIIGCGYGDPKAGYGSPEWIAEPFDIAGNQKVGAGFITWSLARRPELLDLVLEAGADPIFLSFGDPSRFIPKIHAAGRRLILQITSLAEARQAKALGADVIVTQGAEAGGHGTTGRALF</sequence>
<evidence type="ECO:0000313" key="1">
    <source>
        <dbReference type="EMBL" id="ABS70230.1"/>
    </source>
</evidence>
<accession>A7IQD4</accession>
<proteinExistence type="predicted"/>
<dbReference type="EMBL" id="CP000782">
    <property type="protein sequence ID" value="ABS70230.1"/>
    <property type="molecule type" value="Genomic_DNA"/>
</dbReference>
<geneLocation type="plasmid" evidence="1 2">
    <name>pXAUT01</name>
</geneLocation>
<dbReference type="PhylomeDB" id="A7IQD4"/>
<keyword evidence="1" id="KW-0223">Dioxygenase</keyword>
<name>A7IQD4_XANP2</name>
<dbReference type="KEGG" id="xau:Xaut_5032"/>
<evidence type="ECO:0000313" key="2">
    <source>
        <dbReference type="Proteomes" id="UP000002417"/>
    </source>
</evidence>
<dbReference type="PANTHER" id="PTHR32332:SF31">
    <property type="entry name" value="2-NITROPROPANE DIOXYGENASE FAMILY, PUTATIVE (AFU_ORTHOLOGUE AFUA_2G09850)-RELATED"/>
    <property type="match status" value="1"/>
</dbReference>
<gene>
    <name evidence="1" type="ordered locus">Xaut_5032</name>
</gene>
<dbReference type="InterPro" id="IPR013785">
    <property type="entry name" value="Aldolase_TIM"/>
</dbReference>
<keyword evidence="1" id="KW-0614">Plasmid</keyword>
<keyword evidence="1" id="KW-0560">Oxidoreductase</keyword>
<dbReference type="eggNOG" id="COG2070">
    <property type="taxonomic scope" value="Bacteria"/>
</dbReference>
<dbReference type="AlphaFoldDB" id="A7IQD4"/>
<dbReference type="PANTHER" id="PTHR32332">
    <property type="entry name" value="2-NITROPROPANE DIOXYGENASE"/>
    <property type="match status" value="1"/>
</dbReference>
<protein>
    <submittedName>
        <fullName evidence="1">2-nitropropane dioxygenase NPD</fullName>
    </submittedName>
</protein>
<dbReference type="HOGENOM" id="CLU_125736_0_0_5"/>
<dbReference type="SUPFAM" id="SSF51412">
    <property type="entry name" value="Inosine monophosphate dehydrogenase (IMPDH)"/>
    <property type="match status" value="1"/>
</dbReference>
<dbReference type="Gene3D" id="3.20.20.70">
    <property type="entry name" value="Aldolase class I"/>
    <property type="match status" value="1"/>
</dbReference>